<protein>
    <submittedName>
        <fullName evidence="1">Uncharacterized protein</fullName>
    </submittedName>
</protein>
<evidence type="ECO:0000313" key="2">
    <source>
        <dbReference type="Proteomes" id="UP000324222"/>
    </source>
</evidence>
<comment type="caution">
    <text evidence="1">The sequence shown here is derived from an EMBL/GenBank/DDBJ whole genome shotgun (WGS) entry which is preliminary data.</text>
</comment>
<keyword evidence="2" id="KW-1185">Reference proteome</keyword>
<dbReference type="AlphaFoldDB" id="A0A5B7IYP6"/>
<name>A0A5B7IYP6_PORTR</name>
<dbReference type="EMBL" id="VSRR010069494">
    <property type="protein sequence ID" value="MPC85768.1"/>
    <property type="molecule type" value="Genomic_DNA"/>
</dbReference>
<sequence length="94" mass="10573">MLHTVFTETTASVCLDGFLFTVLKPTVFVEEVMTEAPQDERCTRFADNLVDNYVTAESRYPPVLWAEFPSKSCLRSECRLGFLTRDNGFLAGGL</sequence>
<reference evidence="1 2" key="1">
    <citation type="submission" date="2019-05" db="EMBL/GenBank/DDBJ databases">
        <title>Another draft genome of Portunus trituberculatus and its Hox gene families provides insights of decapod evolution.</title>
        <authorList>
            <person name="Jeong J.-H."/>
            <person name="Song I."/>
            <person name="Kim S."/>
            <person name="Choi T."/>
            <person name="Kim D."/>
            <person name="Ryu S."/>
            <person name="Kim W."/>
        </authorList>
    </citation>
    <scope>NUCLEOTIDE SEQUENCE [LARGE SCALE GENOMIC DNA]</scope>
    <source>
        <tissue evidence="1">Muscle</tissue>
    </source>
</reference>
<evidence type="ECO:0000313" key="1">
    <source>
        <dbReference type="EMBL" id="MPC85768.1"/>
    </source>
</evidence>
<dbReference type="Proteomes" id="UP000324222">
    <property type="component" value="Unassembled WGS sequence"/>
</dbReference>
<gene>
    <name evidence="1" type="ORF">E2C01_080560</name>
</gene>
<proteinExistence type="predicted"/>
<accession>A0A5B7IYP6</accession>
<organism evidence="1 2">
    <name type="scientific">Portunus trituberculatus</name>
    <name type="common">Swimming crab</name>
    <name type="synonym">Neptunus trituberculatus</name>
    <dbReference type="NCBI Taxonomy" id="210409"/>
    <lineage>
        <taxon>Eukaryota</taxon>
        <taxon>Metazoa</taxon>
        <taxon>Ecdysozoa</taxon>
        <taxon>Arthropoda</taxon>
        <taxon>Crustacea</taxon>
        <taxon>Multicrustacea</taxon>
        <taxon>Malacostraca</taxon>
        <taxon>Eumalacostraca</taxon>
        <taxon>Eucarida</taxon>
        <taxon>Decapoda</taxon>
        <taxon>Pleocyemata</taxon>
        <taxon>Brachyura</taxon>
        <taxon>Eubrachyura</taxon>
        <taxon>Portunoidea</taxon>
        <taxon>Portunidae</taxon>
        <taxon>Portuninae</taxon>
        <taxon>Portunus</taxon>
    </lineage>
</organism>